<keyword evidence="5" id="KW-1185">Reference proteome</keyword>
<dbReference type="Pfam" id="PF13538">
    <property type="entry name" value="UvrD_C_2"/>
    <property type="match status" value="1"/>
</dbReference>
<sequence>MKHVTVRFAWHDNKWNGRICVDPTGNFYCRDNYSLISPRIQKRINLDLEGRLKERPVSDALKSANYIPPCYWSINALGEKDYPITDPHPFQDLKRMSEKFSKQAPPLKSTLRHNSVFTWCFKLGFGEDRSEQLYVPTSELKKRVDVYTGEISKEKSIAFFYANYSNPLTGDDYRYVLLGAGLVEGLEKPIEYSIPQSLLQELRSGDRMQNFPTSSWQFQINLKPETTFIMPYHEYLRWTEDAQGTQRSERWKKLEEIVIPINEGNVIPHFKYVSMHVNHDKAIFLLYLFKRSLRKMKEHGEIVPYSEMEKIEFVVDRLLNIAWKERSKYPGFENSLHSILKTDFAPEKLKDTISAVRSFILKKTGSLDKFFSSTTRLTAEEPAIAKALREIEVNKELLRFLSIFDFSTIQFSNVKEIINKIGFQTIKKNPYLLLEKYHFDGEDSWNIDEADYGINLYQIDMALIPDLDYADWETPYSAQSPERIRAVITKILYDVAREGSSCLTREEIIGSIKNYPLFYIADELNIDVDKLIEYEKQPIFKEKFVIKDESFQGGPVLYQLKQLRTVEDALEQFFKKMMTKKHTLSSSDQSWIDNIVRLEKQGAGDKLNSNERQVLYRNALENGLFILSGKAGSGKTTAVVNLIQRFRELGNTPIFVFTPTGKANIVIRDRLKPHGLTDDNRIKILTIHRFLYSAIFDAIRNYQTQNKYSSYNRYNEYRPNSNIGQQASMMVDLISKILSGKLEVLDDFMEMSKGFRFSPQVVIIDEASMIDEVLLSALFAMINADNLKHLIVVGDEKQLPPIGAGRPFVDTIFQLKRTGMESNYIRLESNLRFDTTARIGFLAEIFGGNKSPHPHEIADALAKNDSTLEIHYFSSDHELKESVRKVLNSIGKPKAGALSDMFGDIYEDSSKPVLDRIQIITPRRVGSFGSMFINTNVVKEGAQEFSPRTKLICEENKYVYVKKDGRYKRVLALANGSVGYIMPDGSVSFEDLDDFQRDFEWSYDIENIKREVRDDYIGIERTINFGYAITVHKAQGSDYEHVILVIPEMSPFIMRELLYTAFTRIRTKLHLMIHNSLKDELALIFAKAYENSSVEQRRTLLFGHKSSPYRPYLLTLKNGMTIEVRNKIEQIIGRTLDNFCERLEYEPRDFLQEYRVLPDFKFEIDGIAYYLEHLGHMDNRSYRNRWIQKLGIYEKVGIGDNLITTTESDQASDTEQNIFQIVSDIKANSLKVTSGSHSKHHYVI</sequence>
<dbReference type="CDD" id="cd18809">
    <property type="entry name" value="SF1_C_RecD"/>
    <property type="match status" value="1"/>
</dbReference>
<keyword evidence="1" id="KW-0547">Nucleotide-binding</keyword>
<dbReference type="GeneID" id="41596202"/>
<dbReference type="GO" id="GO:0003678">
    <property type="term" value="F:DNA helicase activity"/>
    <property type="evidence" value="ECO:0007669"/>
    <property type="project" value="UniProtKB-ARBA"/>
</dbReference>
<dbReference type="GO" id="GO:0005524">
    <property type="term" value="F:ATP binding"/>
    <property type="evidence" value="ECO:0007669"/>
    <property type="project" value="UniProtKB-KW"/>
</dbReference>
<dbReference type="STRING" id="1459636.NTE_00296"/>
<evidence type="ECO:0000313" key="5">
    <source>
        <dbReference type="Proteomes" id="UP000028194"/>
    </source>
</evidence>
<evidence type="ECO:0000259" key="3">
    <source>
        <dbReference type="SMART" id="SM00382"/>
    </source>
</evidence>
<organism evidence="4 5">
    <name type="scientific">Candidatus Nitrososphaera evergladensis SR1</name>
    <dbReference type="NCBI Taxonomy" id="1459636"/>
    <lineage>
        <taxon>Archaea</taxon>
        <taxon>Nitrososphaerota</taxon>
        <taxon>Nitrososphaeria</taxon>
        <taxon>Nitrososphaerales</taxon>
        <taxon>Nitrososphaeraceae</taxon>
        <taxon>Nitrososphaera</taxon>
    </lineage>
</organism>
<dbReference type="Gene3D" id="3.40.50.300">
    <property type="entry name" value="P-loop containing nucleotide triphosphate hydrolases"/>
    <property type="match status" value="2"/>
</dbReference>
<dbReference type="Pfam" id="PF13245">
    <property type="entry name" value="AAA_19"/>
    <property type="match status" value="1"/>
</dbReference>
<keyword evidence="2" id="KW-0067">ATP-binding</keyword>
<dbReference type="RefSeq" id="WP_148699374.1">
    <property type="nucleotide sequence ID" value="NZ_CP007174.1"/>
</dbReference>
<dbReference type="InterPro" id="IPR050534">
    <property type="entry name" value="Coronavir_polyprotein_1ab"/>
</dbReference>
<dbReference type="OrthoDB" id="45637at2157"/>
<dbReference type="PANTHER" id="PTHR43788:SF6">
    <property type="entry name" value="DNA HELICASE B"/>
    <property type="match status" value="1"/>
</dbReference>
<protein>
    <submittedName>
        <fullName evidence="4">UvrD-like helicase C-terminal domain/AAA domain</fullName>
    </submittedName>
</protein>
<dbReference type="HOGENOM" id="CLU_006651_0_0_2"/>
<evidence type="ECO:0000256" key="1">
    <source>
        <dbReference type="ARBA" id="ARBA00022741"/>
    </source>
</evidence>
<evidence type="ECO:0000313" key="4">
    <source>
        <dbReference type="EMBL" id="AIF82378.1"/>
    </source>
</evidence>
<dbReference type="InterPro" id="IPR027417">
    <property type="entry name" value="P-loop_NTPase"/>
</dbReference>
<evidence type="ECO:0000256" key="2">
    <source>
        <dbReference type="ARBA" id="ARBA00022840"/>
    </source>
</evidence>
<reference evidence="4 5" key="1">
    <citation type="journal article" date="2014" name="PLoS ONE">
        <title>Genome Sequence of Candidatus Nitrososphaera evergladensis from Group I.1b Enriched from Everglades Soil Reveals Novel Genomic Features of the Ammonia-Oxidizing Archaea.</title>
        <authorList>
            <person name="Zhalnina K.V."/>
            <person name="Dias R."/>
            <person name="Leonard M.T."/>
            <person name="Dorr de Quadros P."/>
            <person name="Camargo F.A."/>
            <person name="Drew J.C."/>
            <person name="Farmerie W.G."/>
            <person name="Daroub S.H."/>
            <person name="Triplett E.W."/>
        </authorList>
    </citation>
    <scope>NUCLEOTIDE SEQUENCE [LARGE SCALE GENOMIC DNA]</scope>
    <source>
        <strain evidence="4 5">SR1</strain>
    </source>
</reference>
<gene>
    <name evidence="4" type="ORF">NTE_00296</name>
</gene>
<proteinExistence type="predicted"/>
<dbReference type="KEGG" id="nev:NTE_00296"/>
<dbReference type="Proteomes" id="UP000028194">
    <property type="component" value="Chromosome"/>
</dbReference>
<dbReference type="AlphaFoldDB" id="A0A075MM90"/>
<dbReference type="EMBL" id="CP007174">
    <property type="protein sequence ID" value="AIF82378.1"/>
    <property type="molecule type" value="Genomic_DNA"/>
</dbReference>
<dbReference type="InterPro" id="IPR003593">
    <property type="entry name" value="AAA+_ATPase"/>
</dbReference>
<accession>A0A075MM90</accession>
<dbReference type="SUPFAM" id="SSF52540">
    <property type="entry name" value="P-loop containing nucleoside triphosphate hydrolases"/>
    <property type="match status" value="1"/>
</dbReference>
<name>A0A075MM90_9ARCH</name>
<dbReference type="eggNOG" id="arCOG01951">
    <property type="taxonomic scope" value="Archaea"/>
</dbReference>
<keyword evidence="4" id="KW-0347">Helicase</keyword>
<feature type="domain" description="AAA+ ATPase" evidence="3">
    <location>
        <begin position="621"/>
        <end position="819"/>
    </location>
</feature>
<dbReference type="InterPro" id="IPR027785">
    <property type="entry name" value="UvrD-like_helicase_C"/>
</dbReference>
<dbReference type="PANTHER" id="PTHR43788">
    <property type="entry name" value="DNA2/NAM7 HELICASE FAMILY MEMBER"/>
    <property type="match status" value="1"/>
</dbReference>
<keyword evidence="4" id="KW-0378">Hydrolase</keyword>
<dbReference type="SMART" id="SM00382">
    <property type="entry name" value="AAA"/>
    <property type="match status" value="1"/>
</dbReference>